<name>A0A402A7G6_9CHLR</name>
<sequence length="52" mass="5765">MKRRLSILLFTLVALTLCFCLIKEEVFFVTHANAAIFVVAPGVSSDEGPWPL</sequence>
<comment type="caution">
    <text evidence="1">The sequence shown here is derived from an EMBL/GenBank/DDBJ whole genome shotgun (WGS) entry which is preliminary data.</text>
</comment>
<dbReference type="RefSeq" id="WP_161975716.1">
    <property type="nucleotide sequence ID" value="NZ_BIFR01000002.1"/>
</dbReference>
<dbReference type="EMBL" id="BIFR01000002">
    <property type="protein sequence ID" value="GCE14961.1"/>
    <property type="molecule type" value="Genomic_DNA"/>
</dbReference>
<reference evidence="2" key="1">
    <citation type="submission" date="2018-12" db="EMBL/GenBank/DDBJ databases">
        <title>Tengunoibacter tsumagoiensis gen. nov., sp. nov., Dictyobacter kobayashii sp. nov., D. alpinus sp. nov., and D. joshuensis sp. nov. and description of Dictyobacteraceae fam. nov. within the order Ktedonobacterales isolated from Tengu-no-mugimeshi.</title>
        <authorList>
            <person name="Wang C.M."/>
            <person name="Zheng Y."/>
            <person name="Sakai Y."/>
            <person name="Toyoda A."/>
            <person name="Minakuchi Y."/>
            <person name="Abe K."/>
            <person name="Yokota A."/>
            <person name="Yabe S."/>
        </authorList>
    </citation>
    <scope>NUCLEOTIDE SEQUENCE [LARGE SCALE GENOMIC DNA]</scope>
    <source>
        <strain evidence="2">Uno3</strain>
    </source>
</reference>
<gene>
    <name evidence="1" type="ORF">KTT_48200</name>
</gene>
<proteinExistence type="predicted"/>
<protein>
    <submittedName>
        <fullName evidence="1">Uncharacterized protein</fullName>
    </submittedName>
</protein>
<accession>A0A402A7G6</accession>
<evidence type="ECO:0000313" key="1">
    <source>
        <dbReference type="EMBL" id="GCE14961.1"/>
    </source>
</evidence>
<dbReference type="AlphaFoldDB" id="A0A402A7G6"/>
<keyword evidence="2" id="KW-1185">Reference proteome</keyword>
<evidence type="ECO:0000313" key="2">
    <source>
        <dbReference type="Proteomes" id="UP000287352"/>
    </source>
</evidence>
<organism evidence="1 2">
    <name type="scientific">Tengunoibacter tsumagoiensis</name>
    <dbReference type="NCBI Taxonomy" id="2014871"/>
    <lineage>
        <taxon>Bacteria</taxon>
        <taxon>Bacillati</taxon>
        <taxon>Chloroflexota</taxon>
        <taxon>Ktedonobacteria</taxon>
        <taxon>Ktedonobacterales</taxon>
        <taxon>Dictyobacteraceae</taxon>
        <taxon>Tengunoibacter</taxon>
    </lineage>
</organism>
<dbReference type="Proteomes" id="UP000287352">
    <property type="component" value="Unassembled WGS sequence"/>
</dbReference>